<dbReference type="SUPFAM" id="SSF82689">
    <property type="entry name" value="Mechanosensitive channel protein MscS (YggB), C-terminal domain"/>
    <property type="match status" value="1"/>
</dbReference>
<evidence type="ECO:0000313" key="13">
    <source>
        <dbReference type="Proteomes" id="UP000075583"/>
    </source>
</evidence>
<comment type="subcellular location">
    <subcellularLocation>
        <location evidence="1">Cell membrane</location>
        <topology evidence="1">Multi-pass membrane protein</topology>
    </subcellularLocation>
</comment>
<evidence type="ECO:0000256" key="2">
    <source>
        <dbReference type="ARBA" id="ARBA00008017"/>
    </source>
</evidence>
<feature type="transmembrane region" description="Helical" evidence="8">
    <location>
        <begin position="211"/>
        <end position="232"/>
    </location>
</feature>
<feature type="region of interest" description="Disordered" evidence="7">
    <location>
        <begin position="524"/>
        <end position="545"/>
    </location>
</feature>
<reference evidence="12" key="1">
    <citation type="submission" date="2016-01" db="EMBL/GenBank/DDBJ databases">
        <title>Genome sequencing of Roseivirga ehrenbergii KMM 6017.</title>
        <authorList>
            <person name="Selvaratnam C."/>
            <person name="Thevarajoo S."/>
            <person name="Goh K.M."/>
            <person name="Ee R."/>
            <person name="Chan K.-G."/>
            <person name="Chong C.S."/>
        </authorList>
    </citation>
    <scope>NUCLEOTIDE SEQUENCE [LARGE SCALE GENOMIC DNA]</scope>
    <source>
        <strain evidence="12">KMM 6017</strain>
    </source>
</reference>
<dbReference type="InterPro" id="IPR011066">
    <property type="entry name" value="MscS_channel_C_sf"/>
</dbReference>
<evidence type="ECO:0000256" key="1">
    <source>
        <dbReference type="ARBA" id="ARBA00004651"/>
    </source>
</evidence>
<comment type="similarity">
    <text evidence="2">Belongs to the MscS (TC 1.A.23) family.</text>
</comment>
<keyword evidence="13" id="KW-1185">Reference proteome</keyword>
<dbReference type="GO" id="GO:0005886">
    <property type="term" value="C:plasma membrane"/>
    <property type="evidence" value="ECO:0007669"/>
    <property type="project" value="UniProtKB-SubCell"/>
</dbReference>
<dbReference type="InterPro" id="IPR023408">
    <property type="entry name" value="MscS_beta-dom_sf"/>
</dbReference>
<dbReference type="STRING" id="279360.MB14_04910"/>
<evidence type="ECO:0000256" key="9">
    <source>
        <dbReference type="SAM" id="SignalP"/>
    </source>
</evidence>
<feature type="transmembrane region" description="Helical" evidence="8">
    <location>
        <begin position="170"/>
        <end position="199"/>
    </location>
</feature>
<keyword evidence="4 8" id="KW-0812">Transmembrane</keyword>
<dbReference type="Gene3D" id="1.10.287.1260">
    <property type="match status" value="1"/>
</dbReference>
<proteinExistence type="inferred from homology"/>
<keyword evidence="6 8" id="KW-0472">Membrane</keyword>
<protein>
    <submittedName>
        <fullName evidence="12">Mechanosensitive ion channel protein</fullName>
    </submittedName>
</protein>
<dbReference type="InterPro" id="IPR010920">
    <property type="entry name" value="LSM_dom_sf"/>
</dbReference>
<dbReference type="SUPFAM" id="SSF82861">
    <property type="entry name" value="Mechanosensitive channel protein MscS (YggB), transmembrane region"/>
    <property type="match status" value="1"/>
</dbReference>
<evidence type="ECO:0000256" key="6">
    <source>
        <dbReference type="ARBA" id="ARBA00023136"/>
    </source>
</evidence>
<feature type="domain" description="Mechanosensitive ion channel MscS" evidence="10">
    <location>
        <begin position="335"/>
        <end position="400"/>
    </location>
</feature>
<dbReference type="PANTHER" id="PTHR43634:SF2">
    <property type="entry name" value="LOW CONDUCTANCE MECHANOSENSITIVE CHANNEL YNAI"/>
    <property type="match status" value="1"/>
</dbReference>
<evidence type="ECO:0000256" key="4">
    <source>
        <dbReference type="ARBA" id="ARBA00022692"/>
    </source>
</evidence>
<dbReference type="GO" id="GO:0008381">
    <property type="term" value="F:mechanosensitive monoatomic ion channel activity"/>
    <property type="evidence" value="ECO:0007669"/>
    <property type="project" value="UniProtKB-ARBA"/>
</dbReference>
<name>A0A150X779_ROSEK</name>
<keyword evidence="9" id="KW-0732">Signal</keyword>
<dbReference type="EMBL" id="LQZQ01000045">
    <property type="protein sequence ID" value="KYG74553.1"/>
    <property type="molecule type" value="Genomic_DNA"/>
</dbReference>
<dbReference type="InterPro" id="IPR006685">
    <property type="entry name" value="MscS_channel_2nd"/>
</dbReference>
<evidence type="ECO:0000256" key="7">
    <source>
        <dbReference type="SAM" id="MobiDB-lite"/>
    </source>
</evidence>
<dbReference type="PANTHER" id="PTHR43634">
    <property type="entry name" value="OW CONDUCTANCE MECHANOSENSITIVE CHANNEL"/>
    <property type="match status" value="1"/>
</dbReference>
<dbReference type="InterPro" id="IPR049278">
    <property type="entry name" value="MS_channel_C"/>
</dbReference>
<comment type="caution">
    <text evidence="12">The sequence shown here is derived from an EMBL/GenBank/DDBJ whole genome shotgun (WGS) entry which is preliminary data.</text>
</comment>
<dbReference type="Gene3D" id="3.30.70.100">
    <property type="match status" value="1"/>
</dbReference>
<dbReference type="SUPFAM" id="SSF50182">
    <property type="entry name" value="Sm-like ribonucleoproteins"/>
    <property type="match status" value="1"/>
</dbReference>
<feature type="signal peptide" evidence="9">
    <location>
        <begin position="1"/>
        <end position="21"/>
    </location>
</feature>
<evidence type="ECO:0000259" key="10">
    <source>
        <dbReference type="Pfam" id="PF00924"/>
    </source>
</evidence>
<dbReference type="Pfam" id="PF00924">
    <property type="entry name" value="MS_channel_2nd"/>
    <property type="match status" value="1"/>
</dbReference>
<dbReference type="Gene3D" id="2.30.30.60">
    <property type="match status" value="1"/>
</dbReference>
<dbReference type="Proteomes" id="UP000075583">
    <property type="component" value="Unassembled WGS sequence"/>
</dbReference>
<dbReference type="InterPro" id="IPR045042">
    <property type="entry name" value="YnaI-like"/>
</dbReference>
<evidence type="ECO:0000313" key="12">
    <source>
        <dbReference type="EMBL" id="KYG74553.1"/>
    </source>
</evidence>
<dbReference type="Pfam" id="PF21082">
    <property type="entry name" value="MS_channel_3rd"/>
    <property type="match status" value="1"/>
</dbReference>
<dbReference type="InterPro" id="IPR011014">
    <property type="entry name" value="MscS_channel_TM-2"/>
</dbReference>
<evidence type="ECO:0000256" key="8">
    <source>
        <dbReference type="SAM" id="Phobius"/>
    </source>
</evidence>
<feature type="chain" id="PRO_5007574311" evidence="9">
    <location>
        <begin position="22"/>
        <end position="545"/>
    </location>
</feature>
<feature type="transmembrane region" description="Helical" evidence="8">
    <location>
        <begin position="314"/>
        <end position="333"/>
    </location>
</feature>
<keyword evidence="5 8" id="KW-1133">Transmembrane helix</keyword>
<organism evidence="12 13">
    <name type="scientific">Roseivirga ehrenbergii (strain DSM 102268 / JCM 13514 / KCTC 12282 / NCIMB 14502 / KMM 6017)</name>
    <dbReference type="NCBI Taxonomy" id="279360"/>
    <lineage>
        <taxon>Bacteria</taxon>
        <taxon>Pseudomonadati</taxon>
        <taxon>Bacteroidota</taxon>
        <taxon>Cytophagia</taxon>
        <taxon>Cytophagales</taxon>
        <taxon>Roseivirgaceae</taxon>
        <taxon>Roseivirga</taxon>
    </lineage>
</organism>
<sequence length="545" mass="62258">MTMKLVFSFLLLVAISGVSIAQNDSLPDRFNSPYDAILNHLKYLQEDNYNPTQAAKSLRQADMSQEEIENVSVELKQIFDGSGSYVYLDDVPKNPDYLDSATMKKRYVLFSEFPEIYVQKEAEGWFYSGKTVQSIDLIHKSVYPFGTDRLLNLLPKLGSKKYIGLHMWQLIGGLIIITVAYVLHLLLTVLLRVVIFRLLHKYGKVDLANNLILPVAKPFSLVIVFAFVSILIPTLQLPIAISKYLILGVGALLPLFATMFFYKMVDVLGAYMKKVAERTQNTLDDQLVPLVRKILKTFVILVGIMAILDGLKFDIWPLITGLSIGGLAVALAAQDTLKNFFGSVMIFIDRPFQIGDWITSDDVDGTVEEVGFRSTRIRTFRDSLMYVPNSVISNRTVDNHGKRQYRRYFTKLAITYDTPTDLIEVFVKGVEKIVLNHPHTRKDAYNIFLNDYGASSLDVMLYIFFKVPTWNEELRCRQEVMLSINRLAEKLGVRFAFPTQTLMVEQFPGKLSLTPNYNQSKEEMRKEMEDFFAKNENRDEKGDKQ</sequence>
<feature type="domain" description="Mechanosensitive ion channel MscS C-terminal" evidence="11">
    <location>
        <begin position="414"/>
        <end position="494"/>
    </location>
</feature>
<accession>A0A150X779</accession>
<gene>
    <name evidence="12" type="ORF">MB14_04910</name>
</gene>
<evidence type="ECO:0000256" key="3">
    <source>
        <dbReference type="ARBA" id="ARBA00022475"/>
    </source>
</evidence>
<dbReference type="AlphaFoldDB" id="A0A150X779"/>
<feature type="transmembrane region" description="Helical" evidence="8">
    <location>
        <begin position="244"/>
        <end position="269"/>
    </location>
</feature>
<evidence type="ECO:0000256" key="5">
    <source>
        <dbReference type="ARBA" id="ARBA00022989"/>
    </source>
</evidence>
<keyword evidence="3" id="KW-1003">Cell membrane</keyword>
<evidence type="ECO:0000259" key="11">
    <source>
        <dbReference type="Pfam" id="PF21082"/>
    </source>
</evidence>